<keyword evidence="6 11" id="KW-0274">FAD</keyword>
<evidence type="ECO:0000256" key="7">
    <source>
        <dbReference type="ARBA" id="ARBA00022982"/>
    </source>
</evidence>
<dbReference type="RefSeq" id="WP_166338751.1">
    <property type="nucleotide sequence ID" value="NZ_CP072829.1"/>
</dbReference>
<feature type="binding site" evidence="12">
    <location>
        <position position="262"/>
    </location>
    <ligand>
        <name>[2Fe-2S] cluster</name>
        <dbReference type="ChEBI" id="CHEBI:190135"/>
    </ligand>
</feature>
<evidence type="ECO:0000256" key="9">
    <source>
        <dbReference type="ARBA" id="ARBA00023014"/>
    </source>
</evidence>
<dbReference type="Pfam" id="PF00175">
    <property type="entry name" value="NAD_binding_1"/>
    <property type="match status" value="1"/>
</dbReference>
<keyword evidence="8 12" id="KW-0408">Iron</keyword>
<evidence type="ECO:0000256" key="6">
    <source>
        <dbReference type="ARBA" id="ARBA00022827"/>
    </source>
</evidence>
<keyword evidence="3 11" id="KW-0285">Flavoprotein</keyword>
<keyword evidence="2" id="KW-0813">Transport</keyword>
<dbReference type="Pfam" id="PF10418">
    <property type="entry name" value="DHODB_Fe-S_bind"/>
    <property type="match status" value="1"/>
</dbReference>
<dbReference type="AlphaFoldDB" id="A0A9E6MRX0"/>
<evidence type="ECO:0000313" key="15">
    <source>
        <dbReference type="EMBL" id="QTU85080.1"/>
    </source>
</evidence>
<dbReference type="InterPro" id="IPR012165">
    <property type="entry name" value="Cyt_c3_hydrogenase_gsu"/>
</dbReference>
<protein>
    <submittedName>
        <fullName evidence="15">Dihydroorotate dehydrogenase electron transfer subunit</fullName>
    </submittedName>
</protein>
<feature type="binding site" evidence="12">
    <location>
        <position position="247"/>
    </location>
    <ligand>
        <name>[2Fe-2S] cluster</name>
        <dbReference type="ChEBI" id="CHEBI:190135"/>
    </ligand>
</feature>
<evidence type="ECO:0000259" key="13">
    <source>
        <dbReference type="PROSITE" id="PS51384"/>
    </source>
</evidence>
<dbReference type="PROSITE" id="PS51384">
    <property type="entry name" value="FAD_FR"/>
    <property type="match status" value="1"/>
</dbReference>
<feature type="domain" description="FAD-binding FR-type" evidence="13">
    <location>
        <begin position="3"/>
        <end position="107"/>
    </location>
</feature>
<feature type="binding site" evidence="11">
    <location>
        <begin position="78"/>
        <end position="79"/>
    </location>
    <ligand>
        <name>FAD</name>
        <dbReference type="ChEBI" id="CHEBI:57692"/>
    </ligand>
</feature>
<dbReference type="PANTHER" id="PTHR43513">
    <property type="entry name" value="DIHYDROOROTATE DEHYDROGENASE B (NAD(+)), ELECTRON TRANSFER SUBUNIT"/>
    <property type="match status" value="1"/>
</dbReference>
<dbReference type="InterPro" id="IPR050353">
    <property type="entry name" value="PyrK_electron_transfer"/>
</dbReference>
<evidence type="ECO:0000256" key="5">
    <source>
        <dbReference type="ARBA" id="ARBA00022723"/>
    </source>
</evidence>
<reference evidence="14 16" key="1">
    <citation type="submission" date="2019-11" db="EMBL/GenBank/DDBJ databases">
        <title>Eggerthellaceae novel genus isolated from the rectal contents of marmort.</title>
        <authorList>
            <person name="Zhang G."/>
        </authorList>
    </citation>
    <scope>NUCLEOTIDE SEQUENCE [LARGE SCALE GENOMIC DNA]</scope>
    <source>
        <strain evidence="16">zg-886</strain>
        <strain evidence="14">Zg-886</strain>
    </source>
</reference>
<dbReference type="PANTHER" id="PTHR43513:SF3">
    <property type="entry name" value="DIHYDROOROTATE DEHYDROGENASE B (NAD(+)), ELECTRON TRANSFER SUBUNIT-RELATED"/>
    <property type="match status" value="1"/>
</dbReference>
<comment type="cofactor">
    <cofactor evidence="12">
        <name>[2Fe-2S] cluster</name>
        <dbReference type="ChEBI" id="CHEBI:190135"/>
    </cofactor>
    <text evidence="12">Binds 1 [2Fe-2S] cluster per subunit.</text>
</comment>
<evidence type="ECO:0000256" key="10">
    <source>
        <dbReference type="ARBA" id="ARBA00034078"/>
    </source>
</evidence>
<dbReference type="SUPFAM" id="SSF63380">
    <property type="entry name" value="Riboflavin synthase domain-like"/>
    <property type="match status" value="1"/>
</dbReference>
<evidence type="ECO:0000256" key="3">
    <source>
        <dbReference type="ARBA" id="ARBA00022630"/>
    </source>
</evidence>
<dbReference type="Gene3D" id="3.40.50.80">
    <property type="entry name" value="Nucleotide-binding domain of ferredoxin-NADP reductase (FNR) module"/>
    <property type="match status" value="1"/>
</dbReference>
<proteinExistence type="inferred from homology"/>
<dbReference type="InterPro" id="IPR037117">
    <property type="entry name" value="Dihydroorotate_DH_ele_sf"/>
</dbReference>
<dbReference type="GO" id="GO:0046872">
    <property type="term" value="F:metal ion binding"/>
    <property type="evidence" value="ECO:0007669"/>
    <property type="project" value="UniProtKB-KW"/>
</dbReference>
<gene>
    <name evidence="14" type="ORF">GMI68_02800</name>
    <name evidence="15" type="ORF">J7S26_04020</name>
</gene>
<evidence type="ECO:0000313" key="17">
    <source>
        <dbReference type="Proteomes" id="UP000671910"/>
    </source>
</evidence>
<feature type="binding site" evidence="12">
    <location>
        <position position="250"/>
    </location>
    <ligand>
        <name>[2Fe-2S] cluster</name>
        <dbReference type="ChEBI" id="CHEBI:190135"/>
    </ligand>
</feature>
<comment type="cofactor">
    <cofactor evidence="10">
        <name>[2Fe-2S] cluster</name>
        <dbReference type="ChEBI" id="CHEBI:190135"/>
    </cofactor>
</comment>
<evidence type="ECO:0000256" key="12">
    <source>
        <dbReference type="PIRSR" id="PIRSR006816-2"/>
    </source>
</evidence>
<evidence type="ECO:0000256" key="11">
    <source>
        <dbReference type="PIRSR" id="PIRSR006816-1"/>
    </source>
</evidence>
<sequence length="275" mass="28972">MTLVNERARLLANRQVGPNLFIMTLSSPRIAATIEPGQFVHMTIPAFEAHILRRPFSVYARDVEAGTVEVLYQTVGAGTAHLATLLPETGAGFESELIGPVGRGWRVPQGCARALLVGGGVGAAPLFMLAESLACANVPFEVVLGAQTQAAHVCRDRYDALVAQAQACADAAPRYATDDGSFGRAGFCTGLVEEALAEAEAAGRPYEYVAVCGPEPLMKIVSAMAADHGVFCEVSLERRMACGVGACLSCVVDTVDGKKRSCVDGPVFEAEKVVW</sequence>
<keyword evidence="16" id="KW-1185">Reference proteome</keyword>
<evidence type="ECO:0000256" key="1">
    <source>
        <dbReference type="ARBA" id="ARBA00006422"/>
    </source>
</evidence>
<dbReference type="GO" id="GO:0016491">
    <property type="term" value="F:oxidoreductase activity"/>
    <property type="evidence" value="ECO:0007669"/>
    <property type="project" value="InterPro"/>
</dbReference>
<keyword evidence="4 12" id="KW-0001">2Fe-2S</keyword>
<dbReference type="Proteomes" id="UP000671910">
    <property type="component" value="Chromosome"/>
</dbReference>
<evidence type="ECO:0000313" key="16">
    <source>
        <dbReference type="Proteomes" id="UP000636394"/>
    </source>
</evidence>
<reference evidence="15" key="2">
    <citation type="submission" date="2021-04" db="EMBL/GenBank/DDBJ databases">
        <title>Novel species in family Eggerthellaceae.</title>
        <authorList>
            <person name="Zhang G."/>
        </authorList>
    </citation>
    <scope>NUCLEOTIDE SEQUENCE</scope>
    <source>
        <strain evidence="15">Zg-886</strain>
    </source>
</reference>
<dbReference type="Gene3D" id="2.40.30.10">
    <property type="entry name" value="Translation factors"/>
    <property type="match status" value="1"/>
</dbReference>
<dbReference type="GO" id="GO:0050660">
    <property type="term" value="F:flavin adenine dinucleotide binding"/>
    <property type="evidence" value="ECO:0007669"/>
    <property type="project" value="InterPro"/>
</dbReference>
<evidence type="ECO:0000313" key="14">
    <source>
        <dbReference type="EMBL" id="NHM13711.1"/>
    </source>
</evidence>
<keyword evidence="9 12" id="KW-0411">Iron-sulfur</keyword>
<comment type="cofactor">
    <cofactor evidence="11">
        <name>FAD</name>
        <dbReference type="ChEBI" id="CHEBI:57692"/>
    </cofactor>
    <text evidence="11">Binds 1 FAD per subunit.</text>
</comment>
<dbReference type="InterPro" id="IPR019480">
    <property type="entry name" value="Dihydroorotate_DH_Fe-S-bd"/>
</dbReference>
<feature type="binding site" evidence="12">
    <location>
        <position position="242"/>
    </location>
    <ligand>
        <name>[2Fe-2S] cluster</name>
        <dbReference type="ChEBI" id="CHEBI:190135"/>
    </ligand>
</feature>
<evidence type="ECO:0000256" key="4">
    <source>
        <dbReference type="ARBA" id="ARBA00022714"/>
    </source>
</evidence>
<dbReference type="InterPro" id="IPR039261">
    <property type="entry name" value="FNR_nucleotide-bd"/>
</dbReference>
<organism evidence="15 17">
    <name type="scientific">Xiamenia xianingshaonis</name>
    <dbReference type="NCBI Taxonomy" id="2682776"/>
    <lineage>
        <taxon>Bacteria</taxon>
        <taxon>Bacillati</taxon>
        <taxon>Actinomycetota</taxon>
        <taxon>Coriobacteriia</taxon>
        <taxon>Eggerthellales</taxon>
        <taxon>Eggerthellaceae</taxon>
        <taxon>Xiamenia</taxon>
    </lineage>
</organism>
<dbReference type="Proteomes" id="UP000636394">
    <property type="component" value="Unassembled WGS sequence"/>
</dbReference>
<dbReference type="PIRSF" id="PIRSF006816">
    <property type="entry name" value="Cyc3_hyd_g"/>
    <property type="match status" value="1"/>
</dbReference>
<dbReference type="InterPro" id="IPR001433">
    <property type="entry name" value="OxRdtase_FAD/NAD-bd"/>
</dbReference>
<evidence type="ECO:0000256" key="8">
    <source>
        <dbReference type="ARBA" id="ARBA00023004"/>
    </source>
</evidence>
<comment type="similarity">
    <text evidence="1">Belongs to the PyrK family.</text>
</comment>
<name>A0A9E6MRX0_9ACTN</name>
<dbReference type="Gene3D" id="2.10.240.10">
    <property type="entry name" value="Dihydroorotate dehydrogenase, electron transfer subunit"/>
    <property type="match status" value="1"/>
</dbReference>
<dbReference type="InterPro" id="IPR017927">
    <property type="entry name" value="FAD-bd_FR_type"/>
</dbReference>
<evidence type="ECO:0000256" key="2">
    <source>
        <dbReference type="ARBA" id="ARBA00022448"/>
    </source>
</evidence>
<dbReference type="EMBL" id="CP072829">
    <property type="protein sequence ID" value="QTU85080.1"/>
    <property type="molecule type" value="Genomic_DNA"/>
</dbReference>
<dbReference type="GO" id="GO:0051537">
    <property type="term" value="F:2 iron, 2 sulfur cluster binding"/>
    <property type="evidence" value="ECO:0007669"/>
    <property type="project" value="UniProtKB-KW"/>
</dbReference>
<dbReference type="PRINTS" id="PR00410">
    <property type="entry name" value="PHEHYDRXLASE"/>
</dbReference>
<accession>A0A9E6MRX0</accession>
<dbReference type="SUPFAM" id="SSF52343">
    <property type="entry name" value="Ferredoxin reductase-like, C-terminal NADP-linked domain"/>
    <property type="match status" value="1"/>
</dbReference>
<keyword evidence="5 12" id="KW-0479">Metal-binding</keyword>
<dbReference type="EMBL" id="WPCR01000003">
    <property type="protein sequence ID" value="NHM13711.1"/>
    <property type="molecule type" value="Genomic_DNA"/>
</dbReference>
<feature type="binding site" evidence="11">
    <location>
        <begin position="54"/>
        <end position="57"/>
    </location>
    <ligand>
        <name>FAD</name>
        <dbReference type="ChEBI" id="CHEBI:57692"/>
    </ligand>
</feature>
<keyword evidence="7" id="KW-0249">Electron transport</keyword>
<dbReference type="GO" id="GO:0006221">
    <property type="term" value="P:pyrimidine nucleotide biosynthetic process"/>
    <property type="evidence" value="ECO:0007669"/>
    <property type="project" value="InterPro"/>
</dbReference>
<dbReference type="CDD" id="cd06218">
    <property type="entry name" value="DHOD_e_trans"/>
    <property type="match status" value="1"/>
</dbReference>
<dbReference type="KEGG" id="ebz:J7S26_04020"/>
<feature type="binding site" evidence="11">
    <location>
        <begin position="71"/>
        <end position="73"/>
    </location>
    <ligand>
        <name>FAD</name>
        <dbReference type="ChEBI" id="CHEBI:57692"/>
    </ligand>
</feature>
<dbReference type="InterPro" id="IPR017938">
    <property type="entry name" value="Riboflavin_synthase-like_b-brl"/>
</dbReference>